<dbReference type="Gene3D" id="2.40.50.100">
    <property type="match status" value="1"/>
</dbReference>
<evidence type="ECO:0000256" key="1">
    <source>
        <dbReference type="ARBA" id="ARBA00004604"/>
    </source>
</evidence>
<dbReference type="GO" id="GO:0005730">
    <property type="term" value="C:nucleolus"/>
    <property type="evidence" value="ECO:0007669"/>
    <property type="project" value="UniProtKB-SubCell"/>
</dbReference>
<dbReference type="InterPro" id="IPR025721">
    <property type="entry name" value="Exosome_cplx_N_dom"/>
</dbReference>
<accession>A0AAD1XWV4</accession>
<evidence type="ECO:0000259" key="3">
    <source>
        <dbReference type="Pfam" id="PF14382"/>
    </source>
</evidence>
<dbReference type="Proteomes" id="UP001295684">
    <property type="component" value="Unassembled WGS sequence"/>
</dbReference>
<dbReference type="AlphaFoldDB" id="A0AAD1XWV4"/>
<evidence type="ECO:0000313" key="4">
    <source>
        <dbReference type="EMBL" id="CAI2380319.1"/>
    </source>
</evidence>
<comment type="caution">
    <text evidence="4">The sequence shown here is derived from an EMBL/GenBank/DDBJ whole genome shotgun (WGS) entry which is preliminary data.</text>
</comment>
<dbReference type="GO" id="GO:0000176">
    <property type="term" value="C:nuclear exosome (RNase complex)"/>
    <property type="evidence" value="ECO:0007669"/>
    <property type="project" value="TreeGrafter"/>
</dbReference>
<reference evidence="4" key="1">
    <citation type="submission" date="2023-07" db="EMBL/GenBank/DDBJ databases">
        <authorList>
            <consortium name="AG Swart"/>
            <person name="Singh M."/>
            <person name="Singh A."/>
            <person name="Seah K."/>
            <person name="Emmerich C."/>
        </authorList>
    </citation>
    <scope>NUCLEOTIDE SEQUENCE</scope>
    <source>
        <strain evidence="4">DP1</strain>
    </source>
</reference>
<sequence length="204" mass="22671">MELQGISVYPGKKVCTKEGGEGVGKTSDYIPGANVFEKGDNIVSSVIGTVMIENTASHQKSISVLPKFKEIDILSIDDIVYCEVLKVEFRNVRCKVIATDTKVFDVLIEATLMKENSNSYDFEHINLNEMFRPKDIIKAKVISVKRAKGNSVVAISTADTDLGVICAVSELSEVLMVPKSWKEFQCPKTNLKEKRKVAKPDYFD</sequence>
<name>A0AAD1XWV4_EUPCR</name>
<dbReference type="InterPro" id="IPR039771">
    <property type="entry name" value="Csl4"/>
</dbReference>
<dbReference type="PANTHER" id="PTHR12686">
    <property type="entry name" value="3'-5' EXORIBONUCLEASE CSL4-RELATED"/>
    <property type="match status" value="1"/>
</dbReference>
<feature type="domain" description="Exosome complex component N-terminal" evidence="3">
    <location>
        <begin position="20"/>
        <end position="52"/>
    </location>
</feature>
<keyword evidence="2" id="KW-0271">Exosome</keyword>
<gene>
    <name evidence="4" type="ORF">ECRASSUSDP1_LOCUS21753</name>
</gene>
<dbReference type="PANTHER" id="PTHR12686:SF8">
    <property type="entry name" value="EXOSOME COMPLEX COMPONENT CSL4"/>
    <property type="match status" value="1"/>
</dbReference>
<dbReference type="EMBL" id="CAMPGE010022270">
    <property type="protein sequence ID" value="CAI2380319.1"/>
    <property type="molecule type" value="Genomic_DNA"/>
</dbReference>
<dbReference type="GO" id="GO:0005737">
    <property type="term" value="C:cytoplasm"/>
    <property type="evidence" value="ECO:0007669"/>
    <property type="project" value="TreeGrafter"/>
</dbReference>
<dbReference type="SUPFAM" id="SSF110324">
    <property type="entry name" value="Ribosomal L27 protein-like"/>
    <property type="match status" value="1"/>
</dbReference>
<dbReference type="GO" id="GO:0006396">
    <property type="term" value="P:RNA processing"/>
    <property type="evidence" value="ECO:0007669"/>
    <property type="project" value="InterPro"/>
</dbReference>
<organism evidence="4 5">
    <name type="scientific">Euplotes crassus</name>
    <dbReference type="NCBI Taxonomy" id="5936"/>
    <lineage>
        <taxon>Eukaryota</taxon>
        <taxon>Sar</taxon>
        <taxon>Alveolata</taxon>
        <taxon>Ciliophora</taxon>
        <taxon>Intramacronucleata</taxon>
        <taxon>Spirotrichea</taxon>
        <taxon>Hypotrichia</taxon>
        <taxon>Euplotida</taxon>
        <taxon>Euplotidae</taxon>
        <taxon>Moneuplotes</taxon>
    </lineage>
</organism>
<evidence type="ECO:0000313" key="5">
    <source>
        <dbReference type="Proteomes" id="UP001295684"/>
    </source>
</evidence>
<proteinExistence type="predicted"/>
<dbReference type="Gene3D" id="2.40.50.140">
    <property type="entry name" value="Nucleic acid-binding proteins"/>
    <property type="match status" value="1"/>
</dbReference>
<dbReference type="SUPFAM" id="SSF50249">
    <property type="entry name" value="Nucleic acid-binding proteins"/>
    <property type="match status" value="1"/>
</dbReference>
<evidence type="ECO:0000256" key="2">
    <source>
        <dbReference type="ARBA" id="ARBA00022835"/>
    </source>
</evidence>
<dbReference type="InterPro" id="IPR012340">
    <property type="entry name" value="NA-bd_OB-fold"/>
</dbReference>
<comment type="subcellular location">
    <subcellularLocation>
        <location evidence="1">Nucleus</location>
        <location evidence="1">Nucleolus</location>
    </subcellularLocation>
</comment>
<protein>
    <recommendedName>
        <fullName evidence="3">Exosome complex component N-terminal domain-containing protein</fullName>
    </recommendedName>
</protein>
<dbReference type="Pfam" id="PF14382">
    <property type="entry name" value="ECR1_N"/>
    <property type="match status" value="1"/>
</dbReference>
<keyword evidence="5" id="KW-1185">Reference proteome</keyword>